<evidence type="ECO:0000313" key="2">
    <source>
        <dbReference type="EMBL" id="OGC27862.1"/>
    </source>
</evidence>
<comment type="caution">
    <text evidence="2">The sequence shown here is derived from an EMBL/GenBank/DDBJ whole genome shotgun (WGS) entry which is preliminary data.</text>
</comment>
<dbReference type="PROSITE" id="PS50844">
    <property type="entry name" value="AFP_LIKE"/>
    <property type="match status" value="1"/>
</dbReference>
<dbReference type="InterPro" id="IPR013785">
    <property type="entry name" value="Aldolase_TIM"/>
</dbReference>
<reference evidence="2 3" key="1">
    <citation type="journal article" date="2016" name="Nat. Commun.">
        <title>Thousands of microbial genomes shed light on interconnected biogeochemical processes in an aquifer system.</title>
        <authorList>
            <person name="Anantharaman K."/>
            <person name="Brown C.T."/>
            <person name="Hug L.A."/>
            <person name="Sharon I."/>
            <person name="Castelle C.J."/>
            <person name="Probst A.J."/>
            <person name="Thomas B.C."/>
            <person name="Singh A."/>
            <person name="Wilkins M.J."/>
            <person name="Karaoz U."/>
            <person name="Brodie E.L."/>
            <person name="Williams K.H."/>
            <person name="Hubbard S.S."/>
            <person name="Banfield J.F."/>
        </authorList>
    </citation>
    <scope>NUCLEOTIDE SEQUENCE [LARGE SCALE GENOMIC DNA]</scope>
</reference>
<dbReference type="PANTHER" id="PTHR42966">
    <property type="entry name" value="N-ACETYLNEURAMINATE SYNTHASE"/>
    <property type="match status" value="1"/>
</dbReference>
<dbReference type="InterPro" id="IPR036732">
    <property type="entry name" value="AFP_Neu5c_C_sf"/>
</dbReference>
<dbReference type="SUPFAM" id="SSF51569">
    <property type="entry name" value="Aldolase"/>
    <property type="match status" value="1"/>
</dbReference>
<evidence type="ECO:0000313" key="3">
    <source>
        <dbReference type="Proteomes" id="UP000178602"/>
    </source>
</evidence>
<evidence type="ECO:0000259" key="1">
    <source>
        <dbReference type="PROSITE" id="PS50844"/>
    </source>
</evidence>
<dbReference type="InterPro" id="IPR006190">
    <property type="entry name" value="SAF_AFP_Neu5Ac"/>
</dbReference>
<dbReference type="PANTHER" id="PTHR42966:SF1">
    <property type="entry name" value="SIALIC ACID SYNTHASE"/>
    <property type="match status" value="1"/>
</dbReference>
<dbReference type="SMART" id="SM00858">
    <property type="entry name" value="SAF"/>
    <property type="match status" value="1"/>
</dbReference>
<dbReference type="Pfam" id="PF03102">
    <property type="entry name" value="NeuB"/>
    <property type="match status" value="1"/>
</dbReference>
<dbReference type="GO" id="GO:0047444">
    <property type="term" value="F:N-acylneuraminate-9-phosphate synthase activity"/>
    <property type="evidence" value="ECO:0007669"/>
    <property type="project" value="TreeGrafter"/>
</dbReference>
<dbReference type="AlphaFoldDB" id="A0A1F4T524"/>
<dbReference type="Proteomes" id="UP000178602">
    <property type="component" value="Unassembled WGS sequence"/>
</dbReference>
<dbReference type="GO" id="GO:0016051">
    <property type="term" value="P:carbohydrate biosynthetic process"/>
    <property type="evidence" value="ECO:0007669"/>
    <property type="project" value="InterPro"/>
</dbReference>
<dbReference type="CDD" id="cd11615">
    <property type="entry name" value="SAF_NeuB_like"/>
    <property type="match status" value="1"/>
</dbReference>
<dbReference type="InterPro" id="IPR013974">
    <property type="entry name" value="SAF"/>
</dbReference>
<dbReference type="InterPro" id="IPR013132">
    <property type="entry name" value="PseI/NeuA/B-like_N"/>
</dbReference>
<accession>A0A1F4T524</accession>
<dbReference type="Pfam" id="PF08666">
    <property type="entry name" value="SAF"/>
    <property type="match status" value="1"/>
</dbReference>
<dbReference type="EMBL" id="MEUG01000001">
    <property type="protein sequence ID" value="OGC27862.1"/>
    <property type="molecule type" value="Genomic_DNA"/>
</dbReference>
<proteinExistence type="predicted"/>
<organism evidence="2 3">
    <name type="scientific">candidate division WOR-1 bacterium RIFOXYC12_FULL_54_18</name>
    <dbReference type="NCBI Taxonomy" id="1802584"/>
    <lineage>
        <taxon>Bacteria</taxon>
        <taxon>Bacillati</taxon>
        <taxon>Saganbacteria</taxon>
    </lineage>
</organism>
<dbReference type="InterPro" id="IPR057736">
    <property type="entry name" value="SAF_PseI/NeuA/NeuB"/>
</dbReference>
<feature type="domain" description="AFP-like" evidence="1">
    <location>
        <begin position="298"/>
        <end position="353"/>
    </location>
</feature>
<sequence>MQRAINLGNGVKLGGDHHCVILLDAGVNHNNDVQRAKDLIKTAKDGGADAIKFQTYTAGGISTRKAPRYWDSKLDTDGGGSQYDMFKKVDSLPKDAYFELKAYAKKLKVAFSSSPFDMESAKFLIKLDVDFYKIASAEVPNLPLIRLVAETGKPIILSTGACTIGEVEDALQTIFQTGNKQVALQHCVLSYPCKDKDANLAKMLRLKQIFPEIPVGYSDHTLGSLIPLAAVAMGARSIEKHYTVDKSLPDSPDHGLSLSAEELPGFMKDVRRVESAIGTSLSGYYEAEAKAHALARKSVVAIKPIKKGTRITASMLACKRPGTGIYPRFLEQIVGREAKVNINEDEILNWSMI</sequence>
<dbReference type="SUPFAM" id="SSF51269">
    <property type="entry name" value="AFP III-like domain"/>
    <property type="match status" value="1"/>
</dbReference>
<gene>
    <name evidence="2" type="ORF">A3K49_02505</name>
</gene>
<protein>
    <recommendedName>
        <fullName evidence="1">AFP-like domain-containing protein</fullName>
    </recommendedName>
</protein>
<dbReference type="Gene3D" id="3.20.20.70">
    <property type="entry name" value="Aldolase class I"/>
    <property type="match status" value="1"/>
</dbReference>
<dbReference type="Gene3D" id="3.90.1210.10">
    <property type="entry name" value="Antifreeze-like/N-acetylneuraminic acid synthase C-terminal domain"/>
    <property type="match status" value="1"/>
</dbReference>
<name>A0A1F4T524_UNCSA</name>
<dbReference type="InterPro" id="IPR051690">
    <property type="entry name" value="PseI-like"/>
</dbReference>